<comment type="similarity">
    <text evidence="1 2">Belongs to the enoyl-CoA hydratase/isomerase family.</text>
</comment>
<dbReference type="InterPro" id="IPR001753">
    <property type="entry name" value="Enoyl-CoA_hydra/iso"/>
</dbReference>
<evidence type="ECO:0000313" key="4">
    <source>
        <dbReference type="Proteomes" id="UP000480178"/>
    </source>
</evidence>
<gene>
    <name evidence="3" type="ORF">GXP67_07100</name>
</gene>
<dbReference type="PROSITE" id="PS00166">
    <property type="entry name" value="ENOYL_COA_HYDRATASE"/>
    <property type="match status" value="1"/>
</dbReference>
<dbReference type="SUPFAM" id="SSF52096">
    <property type="entry name" value="ClpP/crotonase"/>
    <property type="match status" value="1"/>
</dbReference>
<keyword evidence="4" id="KW-1185">Reference proteome</keyword>
<dbReference type="Proteomes" id="UP000480178">
    <property type="component" value="Chromosome"/>
</dbReference>
<organism evidence="3 4">
    <name type="scientific">Rhodocytophaga rosea</name>
    <dbReference type="NCBI Taxonomy" id="2704465"/>
    <lineage>
        <taxon>Bacteria</taxon>
        <taxon>Pseudomonadati</taxon>
        <taxon>Bacteroidota</taxon>
        <taxon>Cytophagia</taxon>
        <taxon>Cytophagales</taxon>
        <taxon>Rhodocytophagaceae</taxon>
        <taxon>Rhodocytophaga</taxon>
    </lineage>
</organism>
<dbReference type="Pfam" id="PF00378">
    <property type="entry name" value="ECH_1"/>
    <property type="match status" value="1"/>
</dbReference>
<dbReference type="InterPro" id="IPR018376">
    <property type="entry name" value="Enoyl-CoA_hyd/isom_CS"/>
</dbReference>
<dbReference type="Gene3D" id="3.90.226.10">
    <property type="entry name" value="2-enoyl-CoA Hydratase, Chain A, domain 1"/>
    <property type="match status" value="1"/>
</dbReference>
<accession>A0A6C0GFI0</accession>
<evidence type="ECO:0000256" key="2">
    <source>
        <dbReference type="RuleBase" id="RU003707"/>
    </source>
</evidence>
<dbReference type="PANTHER" id="PTHR42964">
    <property type="entry name" value="ENOYL-COA HYDRATASE"/>
    <property type="match status" value="1"/>
</dbReference>
<dbReference type="PANTHER" id="PTHR42964:SF1">
    <property type="entry name" value="POLYKETIDE BIOSYNTHESIS ENOYL-COA HYDRATASE PKSH-RELATED"/>
    <property type="match status" value="1"/>
</dbReference>
<dbReference type="AlphaFoldDB" id="A0A6C0GFI0"/>
<name>A0A6C0GFI0_9BACT</name>
<evidence type="ECO:0000256" key="1">
    <source>
        <dbReference type="ARBA" id="ARBA00005254"/>
    </source>
</evidence>
<evidence type="ECO:0000313" key="3">
    <source>
        <dbReference type="EMBL" id="QHT66440.1"/>
    </source>
</evidence>
<reference evidence="3 4" key="1">
    <citation type="submission" date="2020-01" db="EMBL/GenBank/DDBJ databases">
        <authorList>
            <person name="Kim M.K."/>
        </authorList>
    </citation>
    <scope>NUCLEOTIDE SEQUENCE [LARGE SCALE GENOMIC DNA]</scope>
    <source>
        <strain evidence="3 4">172606-1</strain>
    </source>
</reference>
<protein>
    <submittedName>
        <fullName evidence="3">Enoyl-CoA hydratase/isomerase family protein</fullName>
    </submittedName>
</protein>
<keyword evidence="3" id="KW-0413">Isomerase</keyword>
<dbReference type="InterPro" id="IPR051683">
    <property type="entry name" value="Enoyl-CoA_Hydratase/Isomerase"/>
</dbReference>
<dbReference type="RefSeq" id="WP_162442494.1">
    <property type="nucleotide sequence ID" value="NZ_CP048222.1"/>
</dbReference>
<dbReference type="InterPro" id="IPR029045">
    <property type="entry name" value="ClpP/crotonase-like_dom_sf"/>
</dbReference>
<dbReference type="EMBL" id="CP048222">
    <property type="protein sequence ID" value="QHT66440.1"/>
    <property type="molecule type" value="Genomic_DNA"/>
</dbReference>
<dbReference type="CDD" id="cd06558">
    <property type="entry name" value="crotonase-like"/>
    <property type="match status" value="1"/>
</dbReference>
<sequence>MSLVEYEVNDRIAYLTLNRPDKRNALNSEMVAQLSESFKRASLDEAAKIIVLKANGKVFCAGADLGYLQQLQQNTFEENIADSTQLASLFEQIYMLNKVVIAQIHGHAIAGGCGLATLCDFSFAVPEANFGYTEVKIGFIPAIVSLFLIRKIGEGKARELLLSGELISAEQAQVYGLINYITEESELSLKVQEFARKLCHNNSAQSMGSTKKLMAHIQTMDLTNGLRFAARMNAETRESADCKKGIAAFLNKQEIQW</sequence>
<dbReference type="KEGG" id="rhoz:GXP67_07100"/>
<proteinExistence type="inferred from homology"/>
<dbReference type="GO" id="GO:0016853">
    <property type="term" value="F:isomerase activity"/>
    <property type="evidence" value="ECO:0007669"/>
    <property type="project" value="UniProtKB-KW"/>
</dbReference>